<dbReference type="EMBL" id="JAYDYQ010002533">
    <property type="protein sequence ID" value="KAK4484843.1"/>
    <property type="molecule type" value="Genomic_DNA"/>
</dbReference>
<sequence>MDHSSSSPLIIHFPLNLNCATTSNEQSENHNGKTKIINEMDFFSDKKEVGGSAIDDANKTLHSIVDFNVNTGLHLLTTANTGSDQSIVDDGVSTNSNEKRSKNEVH</sequence>
<dbReference type="Proteomes" id="UP001291926">
    <property type="component" value="Unassembled WGS sequence"/>
</dbReference>
<protein>
    <submittedName>
        <fullName evidence="3">Uncharacterized protein</fullName>
    </submittedName>
</protein>
<proteinExistence type="predicted"/>
<reference evidence="3 4" key="1">
    <citation type="journal article" date="2023" name="bioRxiv">
        <title>Genome report: Whole genome sequence and annotation of Penstemon davidsonii.</title>
        <authorList>
            <person name="Ostevik K.L."/>
            <person name="Alabady M."/>
            <person name="Zhang M."/>
            <person name="Rausher M.D."/>
        </authorList>
    </citation>
    <scope>NUCLEOTIDE SEQUENCE [LARGE SCALE GENOMIC DNA]</scope>
    <source>
        <strain evidence="3">DNT005</strain>
        <tissue evidence="3">Whole leaf</tissue>
    </source>
</reference>
<organism evidence="3 4">
    <name type="scientific">Penstemon davidsonii</name>
    <dbReference type="NCBI Taxonomy" id="160366"/>
    <lineage>
        <taxon>Eukaryota</taxon>
        <taxon>Viridiplantae</taxon>
        <taxon>Streptophyta</taxon>
        <taxon>Embryophyta</taxon>
        <taxon>Tracheophyta</taxon>
        <taxon>Spermatophyta</taxon>
        <taxon>Magnoliopsida</taxon>
        <taxon>eudicotyledons</taxon>
        <taxon>Gunneridae</taxon>
        <taxon>Pentapetalae</taxon>
        <taxon>asterids</taxon>
        <taxon>lamiids</taxon>
        <taxon>Lamiales</taxon>
        <taxon>Plantaginaceae</taxon>
        <taxon>Cheloneae</taxon>
        <taxon>Penstemon</taxon>
    </lineage>
</organism>
<gene>
    <name evidence="2" type="ORF">RD792_007443</name>
    <name evidence="3" type="ORF">RD792_007447</name>
</gene>
<dbReference type="EMBL" id="JAYDYQ010002533">
    <property type="protein sequence ID" value="KAK4484847.1"/>
    <property type="molecule type" value="Genomic_DNA"/>
</dbReference>
<comment type="caution">
    <text evidence="3">The sequence shown here is derived from an EMBL/GenBank/DDBJ whole genome shotgun (WGS) entry which is preliminary data.</text>
</comment>
<accession>A0ABR0D6L3</accession>
<name>A0ABR0D6L3_9LAMI</name>
<evidence type="ECO:0000313" key="2">
    <source>
        <dbReference type="EMBL" id="KAK4484843.1"/>
    </source>
</evidence>
<reference evidence="3" key="2">
    <citation type="submission" date="2023-12" db="EMBL/GenBank/DDBJ databases">
        <authorList>
            <person name="Ostevik K."/>
            <person name="Alabady M."/>
            <person name="Zhang M."/>
            <person name="Rausher M."/>
        </authorList>
    </citation>
    <scope>NUCLEOTIDE SEQUENCE</scope>
    <source>
        <strain evidence="3">DNT005</strain>
        <tissue evidence="3">Whole leaf</tissue>
    </source>
</reference>
<evidence type="ECO:0000313" key="4">
    <source>
        <dbReference type="Proteomes" id="UP001291926"/>
    </source>
</evidence>
<feature type="region of interest" description="Disordered" evidence="1">
    <location>
        <begin position="82"/>
        <end position="106"/>
    </location>
</feature>
<feature type="compositionally biased region" description="Basic and acidic residues" evidence="1">
    <location>
        <begin position="97"/>
        <end position="106"/>
    </location>
</feature>
<keyword evidence="4" id="KW-1185">Reference proteome</keyword>
<evidence type="ECO:0000313" key="3">
    <source>
        <dbReference type="EMBL" id="KAK4484847.1"/>
    </source>
</evidence>
<feature type="compositionally biased region" description="Polar residues" evidence="1">
    <location>
        <begin position="82"/>
        <end position="96"/>
    </location>
</feature>
<evidence type="ECO:0000256" key="1">
    <source>
        <dbReference type="SAM" id="MobiDB-lite"/>
    </source>
</evidence>